<feature type="domain" description="Sirohaem synthase dimerisation" evidence="7">
    <location>
        <begin position="186"/>
        <end position="240"/>
    </location>
</feature>
<dbReference type="EMBL" id="DNZF01000252">
    <property type="protein sequence ID" value="HBK54584.1"/>
    <property type="molecule type" value="Genomic_DNA"/>
</dbReference>
<keyword evidence="5" id="KW-0627">Porphyrin biosynthesis</keyword>
<comment type="pathway">
    <text evidence="1">Porphyrin-containing compound metabolism; siroheme biosynthesis; sirohydrochlorin from precorrin-2: step 1/1.</text>
</comment>
<dbReference type="InterPro" id="IPR019478">
    <property type="entry name" value="Sirohaem_synthase_dimer_dom"/>
</dbReference>
<dbReference type="Gene3D" id="3.40.50.720">
    <property type="entry name" value="NAD(P)-binding Rossmann-like Domain"/>
    <property type="match status" value="1"/>
</dbReference>
<comment type="catalytic activity">
    <reaction evidence="6">
        <text>precorrin-2 + NAD(+) = sirohydrochlorin + NADH + 2 H(+)</text>
        <dbReference type="Rhea" id="RHEA:15613"/>
        <dbReference type="ChEBI" id="CHEBI:15378"/>
        <dbReference type="ChEBI" id="CHEBI:57540"/>
        <dbReference type="ChEBI" id="CHEBI:57945"/>
        <dbReference type="ChEBI" id="CHEBI:58351"/>
        <dbReference type="ChEBI" id="CHEBI:58827"/>
        <dbReference type="EC" id="1.3.1.76"/>
    </reaction>
</comment>
<dbReference type="InterPro" id="IPR006367">
    <property type="entry name" value="Sirohaem_synthase_N"/>
</dbReference>
<evidence type="ECO:0000313" key="9">
    <source>
        <dbReference type="EMBL" id="HBK54584.1"/>
    </source>
</evidence>
<evidence type="ECO:0000256" key="1">
    <source>
        <dbReference type="ARBA" id="ARBA00005010"/>
    </source>
</evidence>
<dbReference type="GO" id="GO:0004325">
    <property type="term" value="F:ferrochelatase activity"/>
    <property type="evidence" value="ECO:0007669"/>
    <property type="project" value="InterPro"/>
</dbReference>
<dbReference type="NCBIfam" id="TIGR01470">
    <property type="entry name" value="cysG_Nterm"/>
    <property type="match status" value="1"/>
</dbReference>
<dbReference type="SUPFAM" id="SSF75615">
    <property type="entry name" value="Siroheme synthase middle domains-like"/>
    <property type="match status" value="1"/>
</dbReference>
<organism evidence="9 10">
    <name type="scientific">Syntrophomonas wolfei</name>
    <dbReference type="NCBI Taxonomy" id="863"/>
    <lineage>
        <taxon>Bacteria</taxon>
        <taxon>Bacillati</taxon>
        <taxon>Bacillota</taxon>
        <taxon>Clostridia</taxon>
        <taxon>Eubacteriales</taxon>
        <taxon>Syntrophomonadaceae</taxon>
        <taxon>Syntrophomonas</taxon>
    </lineage>
</organism>
<dbReference type="GO" id="GO:0019354">
    <property type="term" value="P:siroheme biosynthetic process"/>
    <property type="evidence" value="ECO:0007669"/>
    <property type="project" value="UniProtKB-UniPathway"/>
</dbReference>
<dbReference type="InterPro" id="IPR028161">
    <property type="entry name" value="Met8-like"/>
</dbReference>
<dbReference type="STRING" id="378794.GCA_001570625_02057"/>
<gene>
    <name evidence="9" type="ORF">DDZ44_11670</name>
</gene>
<evidence type="ECO:0000256" key="6">
    <source>
        <dbReference type="ARBA" id="ARBA00047561"/>
    </source>
</evidence>
<dbReference type="GO" id="GO:0043115">
    <property type="term" value="F:precorrin-2 dehydrogenase activity"/>
    <property type="evidence" value="ECO:0007669"/>
    <property type="project" value="UniProtKB-EC"/>
</dbReference>
<keyword evidence="3" id="KW-0560">Oxidoreductase</keyword>
<accession>A0A354YZE6</accession>
<dbReference type="Pfam" id="PF14824">
    <property type="entry name" value="Sirohm_synth_M"/>
    <property type="match status" value="1"/>
</dbReference>
<evidence type="ECO:0000259" key="7">
    <source>
        <dbReference type="Pfam" id="PF10414"/>
    </source>
</evidence>
<evidence type="ECO:0000256" key="5">
    <source>
        <dbReference type="ARBA" id="ARBA00023244"/>
    </source>
</evidence>
<dbReference type="PANTHER" id="PTHR35330">
    <property type="entry name" value="SIROHEME BIOSYNTHESIS PROTEIN MET8"/>
    <property type="match status" value="1"/>
</dbReference>
<evidence type="ECO:0000256" key="4">
    <source>
        <dbReference type="ARBA" id="ARBA00023027"/>
    </source>
</evidence>
<dbReference type="InterPro" id="IPR036291">
    <property type="entry name" value="NAD(P)-bd_dom_sf"/>
</dbReference>
<comment type="caution">
    <text evidence="9">The sequence shown here is derived from an EMBL/GenBank/DDBJ whole genome shotgun (WGS) entry which is preliminary data.</text>
</comment>
<dbReference type="Pfam" id="PF10414">
    <property type="entry name" value="CysG_dimeriser"/>
    <property type="match status" value="1"/>
</dbReference>
<dbReference type="SUPFAM" id="SSF51735">
    <property type="entry name" value="NAD(P)-binding Rossmann-fold domains"/>
    <property type="match status" value="1"/>
</dbReference>
<evidence type="ECO:0000313" key="10">
    <source>
        <dbReference type="Proteomes" id="UP000263273"/>
    </source>
</evidence>
<dbReference type="PANTHER" id="PTHR35330:SF1">
    <property type="entry name" value="SIROHEME BIOSYNTHESIS PROTEIN MET8"/>
    <property type="match status" value="1"/>
</dbReference>
<evidence type="ECO:0000256" key="3">
    <source>
        <dbReference type="ARBA" id="ARBA00023002"/>
    </source>
</evidence>
<dbReference type="Gene3D" id="1.10.8.610">
    <property type="entry name" value="SirC, precorrin-2 dehydrogenase, C-terminal helical domain-like"/>
    <property type="match status" value="1"/>
</dbReference>
<proteinExistence type="predicted"/>
<dbReference type="UniPathway" id="UPA00262">
    <property type="reaction ID" value="UER00222"/>
</dbReference>
<dbReference type="Pfam" id="PF13241">
    <property type="entry name" value="NAD_binding_7"/>
    <property type="match status" value="1"/>
</dbReference>
<dbReference type="EC" id="1.3.1.76" evidence="2"/>
<dbReference type="AlphaFoldDB" id="A0A354YZE6"/>
<feature type="domain" description="Siroheme synthase central" evidence="8">
    <location>
        <begin position="155"/>
        <end position="181"/>
    </location>
</feature>
<name>A0A354YZE6_9FIRM</name>
<sequence length="248" mass="28027">MRGLISDLFLIIPPDRGNNYRWKVSLKFILTKQGLKAILFPIYLDLEAKTGLIVGGGQVAERKIENLLDYGMNIRVVSPQARARIQEWAEQSIIQWQARDFCESDLQGVFLAFVATDNNSVNQAVVEACRKAGVLVNAVDDPPNCDFYVPSIVRRGSLVLAISTEGKSPFFARRLREELENTISPAYGEFVEIMGEVREEIKEKIPDITVRKKIFASLVYSDVLELLKAGEKDKARERIEACMSSWRD</sequence>
<dbReference type="InterPro" id="IPR042518">
    <property type="entry name" value="SirC_C"/>
</dbReference>
<protein>
    <recommendedName>
        <fullName evidence="2">precorrin-2 dehydrogenase</fullName>
        <ecNumber evidence="2">1.3.1.76</ecNumber>
    </recommendedName>
</protein>
<dbReference type="InterPro" id="IPR028281">
    <property type="entry name" value="Sirohaem_synthase_central"/>
</dbReference>
<reference evidence="9 10" key="1">
    <citation type="journal article" date="2018" name="Nat. Biotechnol.">
        <title>A standardized bacterial taxonomy based on genome phylogeny substantially revises the tree of life.</title>
        <authorList>
            <person name="Parks D.H."/>
            <person name="Chuvochina M."/>
            <person name="Waite D.W."/>
            <person name="Rinke C."/>
            <person name="Skarshewski A."/>
            <person name="Chaumeil P.A."/>
            <person name="Hugenholtz P."/>
        </authorList>
    </citation>
    <scope>NUCLEOTIDE SEQUENCE [LARGE SCALE GENOMIC DNA]</scope>
    <source>
        <strain evidence="9">UBA10948</strain>
    </source>
</reference>
<evidence type="ECO:0000256" key="2">
    <source>
        <dbReference type="ARBA" id="ARBA00012400"/>
    </source>
</evidence>
<keyword evidence="4" id="KW-0520">NAD</keyword>
<dbReference type="Proteomes" id="UP000263273">
    <property type="component" value="Unassembled WGS sequence"/>
</dbReference>
<evidence type="ECO:0000259" key="8">
    <source>
        <dbReference type="Pfam" id="PF14824"/>
    </source>
</evidence>